<keyword evidence="3" id="KW-1185">Reference proteome</keyword>
<protein>
    <submittedName>
        <fullName evidence="2">Uncharacterized protein</fullName>
    </submittedName>
</protein>
<evidence type="ECO:0000313" key="2">
    <source>
        <dbReference type="EMBL" id="KAJ8895641.1"/>
    </source>
</evidence>
<feature type="region of interest" description="Disordered" evidence="1">
    <location>
        <begin position="22"/>
        <end position="44"/>
    </location>
</feature>
<gene>
    <name evidence="2" type="ORF">PR048_000977</name>
</gene>
<reference evidence="2 3" key="1">
    <citation type="submission" date="2023-02" db="EMBL/GenBank/DDBJ databases">
        <title>LHISI_Scaffold_Assembly.</title>
        <authorList>
            <person name="Stuart O.P."/>
            <person name="Cleave R."/>
            <person name="Magrath M.J.L."/>
            <person name="Mikheyev A.S."/>
        </authorList>
    </citation>
    <scope>NUCLEOTIDE SEQUENCE [LARGE SCALE GENOMIC DNA]</scope>
    <source>
        <strain evidence="2">Daus_M_001</strain>
        <tissue evidence="2">Leg muscle</tissue>
    </source>
</reference>
<dbReference type="Proteomes" id="UP001159363">
    <property type="component" value="Chromosome 1"/>
</dbReference>
<sequence length="810" mass="90228">MSNHFSAATLCPPRAVFTRSFSNSSASRARRLRTQSSSDGAKGSLIAVTSDSEHQGEDMDLAHNNRSNTQLKIHLDPMDFDYFTSVVRSEDEARLESVNYNPHRYVQKHRETKKCADDFKDERLKAVLDAKVNALEFMHLVIEVLQNLCSTSLSVSTDSSHQVSVQVIKFSQKNLCSLQFGTSPPEFLTFAEVAELKSAMTRLFLCALEKILLYSELTTTVIHNGILPVILKILEDAVSKVGVSIKLSEDNSAMDGDETSSIGSFLNGAAMKPILASEADKIQEFIFGTMYGIIIFQYCLLLQKCTIDKLRDFLEIFQLFMESHDGRLVEKTVTVILSIPFVDSEVSDSRAKKVIDLVGQLIAALKKVRSEIIHSHQCHRPRHKLCSNSFVLGLHHHHDLFGSVYNSSVMSNVQQSCCISFLFMILVKLLQNHTVCIEPRILKVMAMCGTCCCVPVGIVMSTLVDLCRSSSRKSRTLVFTLLEQTIYPELGAFSVQDTKLSCIICSKNTDCNVTTMRYLESAEYTVGESLYETSLRLPVDSMLMPVASCNDSSRSLWKCVAIFKELLMSPDLKLCYAITMHLLKVAPRCTVSFKKELIFGVFYPVFLSAKNDYLATKSHISKFTILSCLSMFSSLLSSILFAEHFIGKGGLGHILDLICLPPFSKLCCYVLEIMAIIEIARLECDWKNQGNVADVGKADDLKLLPSLSMLQRALQASCRKVLAVLDKDDGEAGPKGVDVTRDTVSTSEGGDYLDLLGNVSVFWRSCANLAVYSPLYRQHLLDEHVVEESYHILLLVLRRIISGKLIAGEL</sequence>
<organism evidence="2 3">
    <name type="scientific">Dryococelus australis</name>
    <dbReference type="NCBI Taxonomy" id="614101"/>
    <lineage>
        <taxon>Eukaryota</taxon>
        <taxon>Metazoa</taxon>
        <taxon>Ecdysozoa</taxon>
        <taxon>Arthropoda</taxon>
        <taxon>Hexapoda</taxon>
        <taxon>Insecta</taxon>
        <taxon>Pterygota</taxon>
        <taxon>Neoptera</taxon>
        <taxon>Polyneoptera</taxon>
        <taxon>Phasmatodea</taxon>
        <taxon>Verophasmatodea</taxon>
        <taxon>Anareolatae</taxon>
        <taxon>Phasmatidae</taxon>
        <taxon>Eurycanthinae</taxon>
        <taxon>Dryococelus</taxon>
    </lineage>
</organism>
<comment type="caution">
    <text evidence="2">The sequence shown here is derived from an EMBL/GenBank/DDBJ whole genome shotgun (WGS) entry which is preliminary data.</text>
</comment>
<evidence type="ECO:0000313" key="3">
    <source>
        <dbReference type="Proteomes" id="UP001159363"/>
    </source>
</evidence>
<proteinExistence type="predicted"/>
<name>A0ABQ9IH15_9NEOP</name>
<dbReference type="EMBL" id="JARBHB010000001">
    <property type="protein sequence ID" value="KAJ8895641.1"/>
    <property type="molecule type" value="Genomic_DNA"/>
</dbReference>
<accession>A0ABQ9IH15</accession>
<evidence type="ECO:0000256" key="1">
    <source>
        <dbReference type="SAM" id="MobiDB-lite"/>
    </source>
</evidence>